<comment type="caution">
    <text evidence="9">The sequence shown here is derived from an EMBL/GenBank/DDBJ whole genome shotgun (WGS) entry which is preliminary data.</text>
</comment>
<dbReference type="InterPro" id="IPR000086">
    <property type="entry name" value="NUDIX_hydrolase_dom"/>
</dbReference>
<evidence type="ECO:0000256" key="6">
    <source>
        <dbReference type="ARBA" id="ARBA00022842"/>
    </source>
</evidence>
<proteinExistence type="inferred from homology"/>
<dbReference type="EMBL" id="MLJW01001285">
    <property type="protein sequence ID" value="OIQ79042.1"/>
    <property type="molecule type" value="Genomic_DNA"/>
</dbReference>
<comment type="similarity">
    <text evidence="3">Belongs to the Nudix hydrolase family. PCD1 subfamily.</text>
</comment>
<evidence type="ECO:0000256" key="1">
    <source>
        <dbReference type="ARBA" id="ARBA00001936"/>
    </source>
</evidence>
<dbReference type="GO" id="GO:0009132">
    <property type="term" value="P:nucleoside diphosphate metabolic process"/>
    <property type="evidence" value="ECO:0007669"/>
    <property type="project" value="InterPro"/>
</dbReference>
<evidence type="ECO:0000256" key="3">
    <source>
        <dbReference type="ARBA" id="ARBA00006506"/>
    </source>
</evidence>
<reference evidence="9" key="1">
    <citation type="submission" date="2016-10" db="EMBL/GenBank/DDBJ databases">
        <title>Sequence of Gallionella enrichment culture.</title>
        <authorList>
            <person name="Poehlein A."/>
            <person name="Muehling M."/>
            <person name="Daniel R."/>
        </authorList>
    </citation>
    <scope>NUCLEOTIDE SEQUENCE</scope>
</reference>
<keyword evidence="4" id="KW-0479">Metal-binding</keyword>
<evidence type="ECO:0000259" key="8">
    <source>
        <dbReference type="PROSITE" id="PS51462"/>
    </source>
</evidence>
<dbReference type="PANTHER" id="PTHR12992">
    <property type="entry name" value="NUDIX HYDROLASE"/>
    <property type="match status" value="1"/>
</dbReference>
<evidence type="ECO:0000256" key="7">
    <source>
        <dbReference type="ARBA" id="ARBA00023211"/>
    </source>
</evidence>
<dbReference type="InterPro" id="IPR000059">
    <property type="entry name" value="NUDIX_hydrolase_NudL_CS"/>
</dbReference>
<sequence length="207" mass="22331">MTSPDWLVAFAELPRRISRDDLAMIPHGGDEETRSSAVLILLGDSGDGPDVLLTQRSSRLRNHAGQPAFPGGAIDPGDESASAAAVREAVEETGVEPSGIVVLGELPTLWLPPSNFHVTPVLAWWAEPSPVAPIDLGEVERVERITFAEFAEPANRYRIKLSSGIIGPAFKAGGLTVWGFTAGVIDRLLYLTGREIPWESDRMLSRP</sequence>
<dbReference type="Pfam" id="PF00293">
    <property type="entry name" value="NUDIX"/>
    <property type="match status" value="1"/>
</dbReference>
<keyword evidence="5 9" id="KW-0378">Hydrolase</keyword>
<evidence type="ECO:0000256" key="4">
    <source>
        <dbReference type="ARBA" id="ARBA00022723"/>
    </source>
</evidence>
<dbReference type="PANTHER" id="PTHR12992:SF11">
    <property type="entry name" value="MITOCHONDRIAL COENZYME A DIPHOSPHATASE NUDT8"/>
    <property type="match status" value="1"/>
</dbReference>
<dbReference type="GO" id="GO:0000287">
    <property type="term" value="F:magnesium ion binding"/>
    <property type="evidence" value="ECO:0007669"/>
    <property type="project" value="InterPro"/>
</dbReference>
<dbReference type="GO" id="GO:0010945">
    <property type="term" value="F:coenzyme A diphosphatase activity"/>
    <property type="evidence" value="ECO:0007669"/>
    <property type="project" value="InterPro"/>
</dbReference>
<keyword evidence="6" id="KW-0460">Magnesium</keyword>
<dbReference type="Gene3D" id="3.90.79.10">
    <property type="entry name" value="Nucleoside Triphosphate Pyrophosphohydrolase"/>
    <property type="match status" value="1"/>
</dbReference>
<name>A0A1J5Q776_9ZZZZ</name>
<evidence type="ECO:0000313" key="9">
    <source>
        <dbReference type="EMBL" id="OIQ79042.1"/>
    </source>
</evidence>
<feature type="domain" description="Nudix hydrolase" evidence="8">
    <location>
        <begin position="33"/>
        <end position="167"/>
    </location>
</feature>
<gene>
    <name evidence="9" type="primary">nudL_5</name>
    <name evidence="9" type="ORF">GALL_392370</name>
</gene>
<evidence type="ECO:0000256" key="5">
    <source>
        <dbReference type="ARBA" id="ARBA00022801"/>
    </source>
</evidence>
<dbReference type="CDD" id="cd03426">
    <property type="entry name" value="NUDIX_CoAse_Nudt7"/>
    <property type="match status" value="1"/>
</dbReference>
<dbReference type="PROSITE" id="PS51462">
    <property type="entry name" value="NUDIX"/>
    <property type="match status" value="1"/>
</dbReference>
<comment type="cofactor">
    <cofactor evidence="1">
        <name>Mn(2+)</name>
        <dbReference type="ChEBI" id="CHEBI:29035"/>
    </cofactor>
</comment>
<evidence type="ECO:0000256" key="2">
    <source>
        <dbReference type="ARBA" id="ARBA00001946"/>
    </source>
</evidence>
<dbReference type="GO" id="GO:0030145">
    <property type="term" value="F:manganese ion binding"/>
    <property type="evidence" value="ECO:0007669"/>
    <property type="project" value="InterPro"/>
</dbReference>
<dbReference type="AlphaFoldDB" id="A0A1J5Q776"/>
<dbReference type="PROSITE" id="PS01293">
    <property type="entry name" value="NUDIX_COA"/>
    <property type="match status" value="1"/>
</dbReference>
<protein>
    <submittedName>
        <fullName evidence="9">Putative nudix hydrolase NudL</fullName>
    </submittedName>
</protein>
<keyword evidence="7" id="KW-0464">Manganese</keyword>
<comment type="cofactor">
    <cofactor evidence="2">
        <name>Mg(2+)</name>
        <dbReference type="ChEBI" id="CHEBI:18420"/>
    </cofactor>
</comment>
<organism evidence="9">
    <name type="scientific">mine drainage metagenome</name>
    <dbReference type="NCBI Taxonomy" id="410659"/>
    <lineage>
        <taxon>unclassified sequences</taxon>
        <taxon>metagenomes</taxon>
        <taxon>ecological metagenomes</taxon>
    </lineage>
</organism>
<accession>A0A1J5Q776</accession>
<dbReference type="InterPro" id="IPR045121">
    <property type="entry name" value="CoAse"/>
</dbReference>
<dbReference type="SUPFAM" id="SSF55811">
    <property type="entry name" value="Nudix"/>
    <property type="match status" value="1"/>
</dbReference>
<dbReference type="InterPro" id="IPR015797">
    <property type="entry name" value="NUDIX_hydrolase-like_dom_sf"/>
</dbReference>